<accession>A0A8K0GA95</accession>
<dbReference type="SUPFAM" id="SSF56219">
    <property type="entry name" value="DNase I-like"/>
    <property type="match status" value="1"/>
</dbReference>
<feature type="region of interest" description="Disordered" evidence="2">
    <location>
        <begin position="1"/>
        <end position="22"/>
    </location>
</feature>
<feature type="compositionally biased region" description="Polar residues" evidence="2">
    <location>
        <begin position="7"/>
        <end position="22"/>
    </location>
</feature>
<dbReference type="Proteomes" id="UP000801492">
    <property type="component" value="Unassembled WGS sequence"/>
</dbReference>
<feature type="coiled-coil region" evidence="1">
    <location>
        <begin position="47"/>
        <end position="120"/>
    </location>
</feature>
<evidence type="ECO:0000256" key="1">
    <source>
        <dbReference type="SAM" id="Coils"/>
    </source>
</evidence>
<dbReference type="AlphaFoldDB" id="A0A8K0GA95"/>
<evidence type="ECO:0000313" key="3">
    <source>
        <dbReference type="EMBL" id="KAF2892034.1"/>
    </source>
</evidence>
<comment type="caution">
    <text evidence="3">The sequence shown here is derived from an EMBL/GenBank/DDBJ whole genome shotgun (WGS) entry which is preliminary data.</text>
</comment>
<feature type="non-terminal residue" evidence="3">
    <location>
        <position position="1"/>
    </location>
</feature>
<protein>
    <recommendedName>
        <fullName evidence="5">Endonuclease/exonuclease/phosphatase domain-containing protein</fullName>
    </recommendedName>
</protein>
<proteinExistence type="predicted"/>
<keyword evidence="4" id="KW-1185">Reference proteome</keyword>
<keyword evidence="1" id="KW-0175">Coiled coil</keyword>
<dbReference type="InterPro" id="IPR036691">
    <property type="entry name" value="Endo/exonu/phosph_ase_sf"/>
</dbReference>
<evidence type="ECO:0008006" key="5">
    <source>
        <dbReference type="Google" id="ProtNLM"/>
    </source>
</evidence>
<organism evidence="3 4">
    <name type="scientific">Ignelater luminosus</name>
    <name type="common">Cucubano</name>
    <name type="synonym">Pyrophorus luminosus</name>
    <dbReference type="NCBI Taxonomy" id="2038154"/>
    <lineage>
        <taxon>Eukaryota</taxon>
        <taxon>Metazoa</taxon>
        <taxon>Ecdysozoa</taxon>
        <taxon>Arthropoda</taxon>
        <taxon>Hexapoda</taxon>
        <taxon>Insecta</taxon>
        <taxon>Pterygota</taxon>
        <taxon>Neoptera</taxon>
        <taxon>Endopterygota</taxon>
        <taxon>Coleoptera</taxon>
        <taxon>Polyphaga</taxon>
        <taxon>Elateriformia</taxon>
        <taxon>Elateroidea</taxon>
        <taxon>Elateridae</taxon>
        <taxon>Agrypninae</taxon>
        <taxon>Pyrophorini</taxon>
        <taxon>Ignelater</taxon>
    </lineage>
</organism>
<evidence type="ECO:0000313" key="4">
    <source>
        <dbReference type="Proteomes" id="UP000801492"/>
    </source>
</evidence>
<reference evidence="3" key="1">
    <citation type="submission" date="2019-08" db="EMBL/GenBank/DDBJ databases">
        <title>The genome of the North American firefly Photinus pyralis.</title>
        <authorList>
            <consortium name="Photinus pyralis genome working group"/>
            <person name="Fallon T.R."/>
            <person name="Sander Lower S.E."/>
            <person name="Weng J.-K."/>
        </authorList>
    </citation>
    <scope>NUCLEOTIDE SEQUENCE</scope>
    <source>
        <strain evidence="3">TRF0915ILg1</strain>
        <tissue evidence="3">Whole body</tissue>
    </source>
</reference>
<gene>
    <name evidence="3" type="ORF">ILUMI_14139</name>
</gene>
<name>A0A8K0GA95_IGNLU</name>
<feature type="non-terminal residue" evidence="3">
    <location>
        <position position="228"/>
    </location>
</feature>
<sequence>NPKKRTQSQQEPSEQKEITLNSQDMREIIRKLSETDKKITKGQEDLKLELKEEIRLLKKDIEKKEKEWEQEKKLLTDRIENLEAKWEIQEKTGKKNNIIIKGLQTNEENIKEEVKKLINTKIGVNTGIKEAHFIEKHEKTKAIIGMSSPFAQTINRGTPKMNKATSTKKSNKEKQILKIATWNVQELNKEGKLKELLQELEKYDIDILAVEEINTKGTAITNFIKYIL</sequence>
<dbReference type="EMBL" id="VTPC01015650">
    <property type="protein sequence ID" value="KAF2892034.1"/>
    <property type="molecule type" value="Genomic_DNA"/>
</dbReference>
<evidence type="ECO:0000256" key="2">
    <source>
        <dbReference type="SAM" id="MobiDB-lite"/>
    </source>
</evidence>
<dbReference type="Gene3D" id="3.60.10.10">
    <property type="entry name" value="Endonuclease/exonuclease/phosphatase"/>
    <property type="match status" value="1"/>
</dbReference>